<evidence type="ECO:0000256" key="3">
    <source>
        <dbReference type="ARBA" id="ARBA00023014"/>
    </source>
</evidence>
<dbReference type="SUPFAM" id="SSF102114">
    <property type="entry name" value="Radical SAM enzymes"/>
    <property type="match status" value="1"/>
</dbReference>
<sequence>MINIKKVEVKQVNTKSKLPDSDYVINPYVGCPHGCIYCYAEFMKRFTGHGDEWGSFLDIKCCGKKINLKPMTNKTILLSSVTDAYNVYEGKYKVTRGILEQLVDVDARVEILTKSSLVLRDIDLFKKFKDIHIGISLNTLDDEFRRKIEPRASSVEQRVKAIKKLKEEKIKTYLFMSPMFPEITNYSEIIDFIGDDVDYYCFENLNLRGKYKKRVLDFIVEYKPELKEIYDDIYISGRNTYWNCIEENIVKKCKKDNLAYKIYFYHDKIKKK</sequence>
<dbReference type="PANTHER" id="PTHR43432:SF6">
    <property type="entry name" value="RADICAL SAM CORE DOMAIN-CONTAINING PROTEIN"/>
    <property type="match status" value="1"/>
</dbReference>
<name>A0ABR8PW58_9CLOT</name>
<evidence type="ECO:0000313" key="5">
    <source>
        <dbReference type="EMBL" id="MBD7912393.1"/>
    </source>
</evidence>
<dbReference type="RefSeq" id="WP_191769352.1">
    <property type="nucleotide sequence ID" value="NZ_JACSRA010000023.1"/>
</dbReference>
<dbReference type="Proteomes" id="UP000627781">
    <property type="component" value="Unassembled WGS sequence"/>
</dbReference>
<comment type="caution">
    <text evidence="5">The sequence shown here is derived from an EMBL/GenBank/DDBJ whole genome shotgun (WGS) entry which is preliminary data.</text>
</comment>
<feature type="domain" description="Radical SAM core" evidence="4">
    <location>
        <begin position="16"/>
        <end position="239"/>
    </location>
</feature>
<proteinExistence type="predicted"/>
<dbReference type="PROSITE" id="PS51918">
    <property type="entry name" value="RADICAL_SAM"/>
    <property type="match status" value="1"/>
</dbReference>
<keyword evidence="2" id="KW-0408">Iron</keyword>
<keyword evidence="3" id="KW-0411">Iron-sulfur</keyword>
<dbReference type="Gene3D" id="3.80.30.30">
    <property type="match status" value="1"/>
</dbReference>
<keyword evidence="1" id="KW-0479">Metal-binding</keyword>
<reference evidence="5 6" key="1">
    <citation type="submission" date="2020-08" db="EMBL/GenBank/DDBJ databases">
        <title>A Genomic Blueprint of the Chicken Gut Microbiome.</title>
        <authorList>
            <person name="Gilroy R."/>
            <person name="Ravi A."/>
            <person name="Getino M."/>
            <person name="Pursley I."/>
            <person name="Horton D.L."/>
            <person name="Alikhan N.-F."/>
            <person name="Baker D."/>
            <person name="Gharbi K."/>
            <person name="Hall N."/>
            <person name="Watson M."/>
            <person name="Adriaenssens E.M."/>
            <person name="Foster-Nyarko E."/>
            <person name="Jarju S."/>
            <person name="Secka A."/>
            <person name="Antonio M."/>
            <person name="Oren A."/>
            <person name="Chaudhuri R."/>
            <person name="La Ragione R.M."/>
            <person name="Hildebrand F."/>
            <person name="Pallen M.J."/>
        </authorList>
    </citation>
    <scope>NUCLEOTIDE SEQUENCE [LARGE SCALE GENOMIC DNA]</scope>
    <source>
        <strain evidence="5 6">Sa3CVN1</strain>
    </source>
</reference>
<keyword evidence="6" id="KW-1185">Reference proteome</keyword>
<protein>
    <submittedName>
        <fullName evidence="5">Radical SAM protein</fullName>
    </submittedName>
</protein>
<dbReference type="SFLD" id="SFLDG01084">
    <property type="entry name" value="Uncharacterised_Radical_SAM_Su"/>
    <property type="match status" value="1"/>
</dbReference>
<dbReference type="Pfam" id="PF04055">
    <property type="entry name" value="Radical_SAM"/>
    <property type="match status" value="1"/>
</dbReference>
<evidence type="ECO:0000259" key="4">
    <source>
        <dbReference type="PROSITE" id="PS51918"/>
    </source>
</evidence>
<accession>A0ABR8PW58</accession>
<dbReference type="InterPro" id="IPR007197">
    <property type="entry name" value="rSAM"/>
</dbReference>
<organism evidence="5 6">
    <name type="scientific">Clostridium cibarium</name>
    <dbReference type="NCBI Taxonomy" id="2762247"/>
    <lineage>
        <taxon>Bacteria</taxon>
        <taxon>Bacillati</taxon>
        <taxon>Bacillota</taxon>
        <taxon>Clostridia</taxon>
        <taxon>Eubacteriales</taxon>
        <taxon>Clostridiaceae</taxon>
        <taxon>Clostridium</taxon>
    </lineage>
</organism>
<dbReference type="InterPro" id="IPR058240">
    <property type="entry name" value="rSAM_sf"/>
</dbReference>
<dbReference type="CDD" id="cd01335">
    <property type="entry name" value="Radical_SAM"/>
    <property type="match status" value="1"/>
</dbReference>
<evidence type="ECO:0000256" key="1">
    <source>
        <dbReference type="ARBA" id="ARBA00022723"/>
    </source>
</evidence>
<gene>
    <name evidence="5" type="ORF">H9661_13600</name>
</gene>
<dbReference type="SFLD" id="SFLDS00029">
    <property type="entry name" value="Radical_SAM"/>
    <property type="match status" value="1"/>
</dbReference>
<dbReference type="PANTHER" id="PTHR43432">
    <property type="entry name" value="SLR0285 PROTEIN"/>
    <property type="match status" value="1"/>
</dbReference>
<evidence type="ECO:0000256" key="2">
    <source>
        <dbReference type="ARBA" id="ARBA00023004"/>
    </source>
</evidence>
<dbReference type="EMBL" id="JACSRA010000023">
    <property type="protein sequence ID" value="MBD7912393.1"/>
    <property type="molecule type" value="Genomic_DNA"/>
</dbReference>
<evidence type="ECO:0000313" key="6">
    <source>
        <dbReference type="Proteomes" id="UP000627781"/>
    </source>
</evidence>
<dbReference type="InterPro" id="IPR040086">
    <property type="entry name" value="MJ0683-like"/>
</dbReference>